<dbReference type="Gene3D" id="3.40.50.2000">
    <property type="entry name" value="Glycogen Phosphorylase B"/>
    <property type="match status" value="2"/>
</dbReference>
<evidence type="ECO:0000256" key="2">
    <source>
        <dbReference type="ARBA" id="ARBA00022676"/>
    </source>
</evidence>
<dbReference type="Pfam" id="PF13439">
    <property type="entry name" value="Glyco_transf_4"/>
    <property type="match status" value="1"/>
</dbReference>
<reference evidence="5 6" key="1">
    <citation type="journal article" date="2014" name="Int. J. Syst. Evol. Microbiol.">
        <title>Complete genome sequence of Corynebacterium casei LMG S-19264T (=DSM 44701T), isolated from a smear-ripened cheese.</title>
        <authorList>
            <consortium name="US DOE Joint Genome Institute (JGI-PGF)"/>
            <person name="Walter F."/>
            <person name="Albersmeier A."/>
            <person name="Kalinowski J."/>
            <person name="Ruckert C."/>
        </authorList>
    </citation>
    <scope>NUCLEOTIDE SEQUENCE [LARGE SCALE GENOMIC DNA]</scope>
    <source>
        <strain evidence="5 6">CGMCC 1.12976</strain>
    </source>
</reference>
<evidence type="ECO:0000256" key="1">
    <source>
        <dbReference type="ARBA" id="ARBA00021292"/>
    </source>
</evidence>
<organism evidence="5 6">
    <name type="scientific">Subtercola lobariae</name>
    <dbReference type="NCBI Taxonomy" id="1588641"/>
    <lineage>
        <taxon>Bacteria</taxon>
        <taxon>Bacillati</taxon>
        <taxon>Actinomycetota</taxon>
        <taxon>Actinomycetes</taxon>
        <taxon>Micrococcales</taxon>
        <taxon>Microbacteriaceae</taxon>
        <taxon>Subtercola</taxon>
    </lineage>
</organism>
<dbReference type="RefSeq" id="WP_188681201.1">
    <property type="nucleotide sequence ID" value="NZ_BMGP01000009.1"/>
</dbReference>
<gene>
    <name evidence="5" type="ORF">GCM10011399_37540</name>
</gene>
<protein>
    <recommendedName>
        <fullName evidence="1">D-inositol 3-phosphate glycosyltransferase</fullName>
    </recommendedName>
</protein>
<feature type="domain" description="Glycosyltransferase subfamily 4-like N-terminal" evidence="4">
    <location>
        <begin position="26"/>
        <end position="185"/>
    </location>
</feature>
<dbReference type="Pfam" id="PF13692">
    <property type="entry name" value="Glyco_trans_1_4"/>
    <property type="match status" value="1"/>
</dbReference>
<dbReference type="InterPro" id="IPR050194">
    <property type="entry name" value="Glycosyltransferase_grp1"/>
</dbReference>
<comment type="caution">
    <text evidence="5">The sequence shown here is derived from an EMBL/GenBank/DDBJ whole genome shotgun (WGS) entry which is preliminary data.</text>
</comment>
<dbReference type="Proteomes" id="UP000598775">
    <property type="component" value="Unassembled WGS sequence"/>
</dbReference>
<dbReference type="GO" id="GO:1901137">
    <property type="term" value="P:carbohydrate derivative biosynthetic process"/>
    <property type="evidence" value="ECO:0007669"/>
    <property type="project" value="UniProtKB-ARBA"/>
</dbReference>
<dbReference type="InterPro" id="IPR028098">
    <property type="entry name" value="Glyco_trans_4-like_N"/>
</dbReference>
<accession>A0A917BIX5</accession>
<evidence type="ECO:0000313" key="5">
    <source>
        <dbReference type="EMBL" id="GGF41341.1"/>
    </source>
</evidence>
<keyword evidence="2" id="KW-0328">Glycosyltransferase</keyword>
<dbReference type="AlphaFoldDB" id="A0A917BIX5"/>
<evidence type="ECO:0000313" key="6">
    <source>
        <dbReference type="Proteomes" id="UP000598775"/>
    </source>
</evidence>
<name>A0A917BIX5_9MICO</name>
<dbReference type="PANTHER" id="PTHR45947">
    <property type="entry name" value="SULFOQUINOVOSYL TRANSFERASE SQD2"/>
    <property type="match status" value="1"/>
</dbReference>
<evidence type="ECO:0000256" key="3">
    <source>
        <dbReference type="ARBA" id="ARBA00022679"/>
    </source>
</evidence>
<evidence type="ECO:0000259" key="4">
    <source>
        <dbReference type="Pfam" id="PF13439"/>
    </source>
</evidence>
<proteinExistence type="predicted"/>
<dbReference type="EMBL" id="BMGP01000009">
    <property type="protein sequence ID" value="GGF41341.1"/>
    <property type="molecule type" value="Genomic_DNA"/>
</dbReference>
<dbReference type="GO" id="GO:0016757">
    <property type="term" value="F:glycosyltransferase activity"/>
    <property type="evidence" value="ECO:0007669"/>
    <property type="project" value="UniProtKB-KW"/>
</dbReference>
<keyword evidence="6" id="KW-1185">Reference proteome</keyword>
<keyword evidence="3 5" id="KW-0808">Transferase</keyword>
<dbReference type="SUPFAM" id="SSF53756">
    <property type="entry name" value="UDP-Glycosyltransferase/glycogen phosphorylase"/>
    <property type="match status" value="1"/>
</dbReference>
<dbReference type="PANTHER" id="PTHR45947:SF3">
    <property type="entry name" value="SULFOQUINOVOSYL TRANSFERASE SQD2"/>
    <property type="match status" value="1"/>
</dbReference>
<sequence>MTPTVKPLRIAVIAPLRYAISEPHAGGLESSIWHQVNQLIRRGHHVVLCAVRGSDFMAGSPPEFVMPAAAWGIGDEANDTDYPPGYLDEALLALDAALDYLQAHSAQFDVVHNHSLQGTPLRRAPELGIPMLSTLHTPVLPELVDAHQIISERGSSFVAVSSYTSSEWRGAGIRSTVLPNAVDQTRWLLGGGGDDLVWFGRIVAEKGAHLAIETARLLGRRIVLAGRVGDPAYAAEKVWPLLGRDVVYAGDLRHDELAALVGQSACALVTPTWQEPFGLIIVEALMTGTPVACFDAGGIREVISGLTGTHLAPMGDCIALAAGAQTLIDTTSADPGVRAGIRSLAVARYSLDARITQLEELYRRSAVQFQTDSMTASGEAA</sequence>